<dbReference type="InterPro" id="IPR052896">
    <property type="entry name" value="GGT-like_enzyme"/>
</dbReference>
<organism evidence="2">
    <name type="scientific">uncultured delta proteobacterium</name>
    <dbReference type="NCBI Taxonomy" id="34034"/>
    <lineage>
        <taxon>Bacteria</taxon>
        <taxon>Deltaproteobacteria</taxon>
        <taxon>environmental samples</taxon>
    </lineage>
</organism>
<dbReference type="PANTHER" id="PTHR43881">
    <property type="entry name" value="GAMMA-GLUTAMYLTRANSPEPTIDASE (AFU_ORTHOLOGUE AFUA_4G13580)"/>
    <property type="match status" value="1"/>
</dbReference>
<sequence length="590" mass="63542">MADKNDYPDTEQTYTTMRPPLLAKRHMAVSGHNLATHAAMRILDRGGNAVDAGLAGMLCLAVVQPDMVSFAGVAPMLIHAAKTGENKTVSGLGVWPKAATTEFFITNHGGKLPEGILRSVTPGAPDACFQALARYGTMRYADIAADALELARDGFPVHKFLENGIRDAEKHYRQWPENSAIFLPGDRVPLAGEIFVQKDLASTIQAMIDAEAAALATGATREQALRAARDTVYTGPVGRAVTDFHAANGGLLTQEDMAAFSCDVEDPLSFQYGEYTILTHGAWCQGPVLPMVLNILRETDLAAMGHNSAEYIHTLAEAFKLAFADRERLFGDPKFVDVPLKGLLSPEYGARQRAKIKSHLAWESMPPSGDPFAAEGRAAPAGFDPSSDPASPPHTTHALDTSYVCVVDRWGNVFSATPSDMTFDTQIIPGTGLAVSSRGSQSRIIPGHPSRIEPGKRPRLTPTGCLILRRGKPWLILGTPGGDVQCQTNLQVLLNVILFSMNTQEAVEAPRFAVFNYPNSFYPHTYAKGVLRLESRISDLAASVLAAKGHTVKAWPDFSWNAGGACMIMHCGGYLAGGSDPRRECLGMGW</sequence>
<evidence type="ECO:0000256" key="1">
    <source>
        <dbReference type="SAM" id="MobiDB-lite"/>
    </source>
</evidence>
<dbReference type="InterPro" id="IPR029055">
    <property type="entry name" value="Ntn_hydrolases_N"/>
</dbReference>
<dbReference type="SUPFAM" id="SSF56235">
    <property type="entry name" value="N-terminal nucleophile aminohydrolases (Ntn hydrolases)"/>
    <property type="match status" value="1"/>
</dbReference>
<dbReference type="AlphaFoldDB" id="A0A212JH89"/>
<name>A0A212JH89_9DELT</name>
<reference evidence="2" key="1">
    <citation type="submission" date="2016-04" db="EMBL/GenBank/DDBJ databases">
        <authorList>
            <person name="Evans L.H."/>
            <person name="Alamgir A."/>
            <person name="Owens N."/>
            <person name="Weber N.D."/>
            <person name="Virtaneva K."/>
            <person name="Barbian K."/>
            <person name="Babar A."/>
            <person name="Rosenke K."/>
        </authorList>
    </citation>
    <scope>NUCLEOTIDE SEQUENCE</scope>
    <source>
        <strain evidence="2">86</strain>
    </source>
</reference>
<feature type="region of interest" description="Disordered" evidence="1">
    <location>
        <begin position="367"/>
        <end position="395"/>
    </location>
</feature>
<dbReference type="Pfam" id="PF01019">
    <property type="entry name" value="G_glu_transpept"/>
    <property type="match status" value="1"/>
</dbReference>
<protein>
    <submittedName>
        <fullName evidence="2">Putative gamma-glutamyltranspeptidase</fullName>
    </submittedName>
</protein>
<dbReference type="Gene3D" id="1.10.246.130">
    <property type="match status" value="1"/>
</dbReference>
<dbReference type="InterPro" id="IPR043138">
    <property type="entry name" value="GGT_lsub"/>
</dbReference>
<dbReference type="Gene3D" id="3.60.20.40">
    <property type="match status" value="1"/>
</dbReference>
<accession>A0A212JH89</accession>
<dbReference type="PANTHER" id="PTHR43881:SF1">
    <property type="entry name" value="GAMMA-GLUTAMYLTRANSPEPTIDASE (AFU_ORTHOLOGUE AFUA_4G13580)"/>
    <property type="match status" value="1"/>
</dbReference>
<dbReference type="InterPro" id="IPR043137">
    <property type="entry name" value="GGT_ssub_C"/>
</dbReference>
<dbReference type="EMBL" id="FLUQ01000001">
    <property type="protein sequence ID" value="SBV98813.1"/>
    <property type="molecule type" value="Genomic_DNA"/>
</dbReference>
<dbReference type="PRINTS" id="PR01210">
    <property type="entry name" value="GGTRANSPTASE"/>
</dbReference>
<gene>
    <name evidence="2" type="ORF">KL86DPRO_11451</name>
</gene>
<proteinExistence type="predicted"/>
<evidence type="ECO:0000313" key="2">
    <source>
        <dbReference type="EMBL" id="SBV98813.1"/>
    </source>
</evidence>